<evidence type="ECO:0000313" key="1">
    <source>
        <dbReference type="EMBL" id="TWT57244.1"/>
    </source>
</evidence>
<accession>A0A5C5X288</accession>
<protein>
    <submittedName>
        <fullName evidence="1">Uncharacterized protein</fullName>
    </submittedName>
</protein>
<comment type="caution">
    <text evidence="1">The sequence shown here is derived from an EMBL/GenBank/DDBJ whole genome shotgun (WGS) entry which is preliminary data.</text>
</comment>
<dbReference type="EMBL" id="SIHI01000001">
    <property type="protein sequence ID" value="TWT57244.1"/>
    <property type="molecule type" value="Genomic_DNA"/>
</dbReference>
<gene>
    <name evidence="1" type="ORF">KOR42_06020</name>
</gene>
<reference evidence="1 2" key="1">
    <citation type="submission" date="2019-02" db="EMBL/GenBank/DDBJ databases">
        <title>Deep-cultivation of Planctomycetes and their phenomic and genomic characterization uncovers novel biology.</title>
        <authorList>
            <person name="Wiegand S."/>
            <person name="Jogler M."/>
            <person name="Boedeker C."/>
            <person name="Pinto D."/>
            <person name="Vollmers J."/>
            <person name="Rivas-Marin E."/>
            <person name="Kohn T."/>
            <person name="Peeters S.H."/>
            <person name="Heuer A."/>
            <person name="Rast P."/>
            <person name="Oberbeckmann S."/>
            <person name="Bunk B."/>
            <person name="Jeske O."/>
            <person name="Meyerdierks A."/>
            <person name="Storesund J.E."/>
            <person name="Kallscheuer N."/>
            <person name="Luecker S."/>
            <person name="Lage O.M."/>
            <person name="Pohl T."/>
            <person name="Merkel B.J."/>
            <person name="Hornburger P."/>
            <person name="Mueller R.-W."/>
            <person name="Bruemmer F."/>
            <person name="Labrenz M."/>
            <person name="Spormann A.M."/>
            <person name="Op Den Camp H."/>
            <person name="Overmann J."/>
            <person name="Amann R."/>
            <person name="Jetten M.S.M."/>
            <person name="Mascher T."/>
            <person name="Medema M.H."/>
            <person name="Devos D.P."/>
            <person name="Kaster A.-K."/>
            <person name="Ovreas L."/>
            <person name="Rohde M."/>
            <person name="Galperin M.Y."/>
            <person name="Jogler C."/>
        </authorList>
    </citation>
    <scope>NUCLEOTIDE SEQUENCE [LARGE SCALE GENOMIC DNA]</scope>
    <source>
        <strain evidence="1 2">KOR42</strain>
    </source>
</reference>
<sequence>MKITRLNIERRRSYTSTSQLLMLGCSPQCPRCGSMSEITGSHLVDEERIRVQQRRCRACHHTFQLNFPEDSN</sequence>
<dbReference type="AlphaFoldDB" id="A0A5C5X288"/>
<organism evidence="1 2">
    <name type="scientific">Thalassoglobus neptunius</name>
    <dbReference type="NCBI Taxonomy" id="1938619"/>
    <lineage>
        <taxon>Bacteria</taxon>
        <taxon>Pseudomonadati</taxon>
        <taxon>Planctomycetota</taxon>
        <taxon>Planctomycetia</taxon>
        <taxon>Planctomycetales</taxon>
        <taxon>Planctomycetaceae</taxon>
        <taxon>Thalassoglobus</taxon>
    </lineage>
</organism>
<dbReference type="PROSITE" id="PS51257">
    <property type="entry name" value="PROKAR_LIPOPROTEIN"/>
    <property type="match status" value="1"/>
</dbReference>
<dbReference type="Proteomes" id="UP000317243">
    <property type="component" value="Unassembled WGS sequence"/>
</dbReference>
<name>A0A5C5X288_9PLAN</name>
<proteinExistence type="predicted"/>
<keyword evidence="2" id="KW-1185">Reference proteome</keyword>
<evidence type="ECO:0000313" key="2">
    <source>
        <dbReference type="Proteomes" id="UP000317243"/>
    </source>
</evidence>